<dbReference type="GeneID" id="83590654"/>
<dbReference type="RefSeq" id="WP_171298970.1">
    <property type="nucleotide sequence ID" value="NZ_CP077615.1"/>
</dbReference>
<dbReference type="AlphaFoldDB" id="A0A7Y3WTP4"/>
<evidence type="ECO:0000313" key="1">
    <source>
        <dbReference type="EMBL" id="NNU78402.1"/>
    </source>
</evidence>
<dbReference type="Proteomes" id="UP000531659">
    <property type="component" value="Unassembled WGS sequence"/>
</dbReference>
<protein>
    <submittedName>
        <fullName evidence="1">Uracil-DNA glycosylase</fullName>
    </submittedName>
</protein>
<evidence type="ECO:0000313" key="2">
    <source>
        <dbReference type="Proteomes" id="UP000531659"/>
    </source>
</evidence>
<reference evidence="1 2" key="1">
    <citation type="submission" date="2020-05" db="EMBL/GenBank/DDBJ databases">
        <title>Complete genome of Clostridium estertheticum subspecies estertheticum, isolated from Vacuum packed lamb meat from New Zealand imported to Switzerland.</title>
        <authorList>
            <person name="Wambui J."/>
            <person name="Stevens M.J.A."/>
            <person name="Stephan R."/>
        </authorList>
    </citation>
    <scope>NUCLEOTIDE SEQUENCE [LARGE SCALE GENOMIC DNA]</scope>
    <source>
        <strain evidence="1 2">CEST001</strain>
    </source>
</reference>
<gene>
    <name evidence="1" type="ORF">HLQ16_21050</name>
</gene>
<accession>A0A7Y3WTP4</accession>
<name>A0A7Y3WTP4_9CLOT</name>
<comment type="caution">
    <text evidence="1">The sequence shown here is derived from an EMBL/GenBank/DDBJ whole genome shotgun (WGS) entry which is preliminary data.</text>
</comment>
<proteinExistence type="predicted"/>
<organism evidence="1 2">
    <name type="scientific">Clostridium estertheticum</name>
    <dbReference type="NCBI Taxonomy" id="238834"/>
    <lineage>
        <taxon>Bacteria</taxon>
        <taxon>Bacillati</taxon>
        <taxon>Bacillota</taxon>
        <taxon>Clostridia</taxon>
        <taxon>Eubacteriales</taxon>
        <taxon>Clostridiaceae</taxon>
        <taxon>Clostridium</taxon>
    </lineage>
</organism>
<sequence>MVIEKINCSKCIYYYITWDPAFPKGCKLYGFKSPNLPSILVKRSSGIDCGKFTPKEIK</sequence>
<dbReference type="EMBL" id="JABEYB010000023">
    <property type="protein sequence ID" value="NNU78402.1"/>
    <property type="molecule type" value="Genomic_DNA"/>
</dbReference>